<keyword evidence="3" id="KW-1003">Cell membrane</keyword>
<evidence type="ECO:0000313" key="10">
    <source>
        <dbReference type="EMBL" id="MDI4644466.1"/>
    </source>
</evidence>
<dbReference type="Proteomes" id="UP001161691">
    <property type="component" value="Unassembled WGS sequence"/>
</dbReference>
<dbReference type="InterPro" id="IPR035906">
    <property type="entry name" value="MetI-like_sf"/>
</dbReference>
<gene>
    <name evidence="10" type="ORF">KB449_05800</name>
</gene>
<dbReference type="CDD" id="cd06261">
    <property type="entry name" value="TM_PBP2"/>
    <property type="match status" value="1"/>
</dbReference>
<name>A0ABT6TCA4_9BACL</name>
<dbReference type="SUPFAM" id="SSF161098">
    <property type="entry name" value="MetI-like"/>
    <property type="match status" value="1"/>
</dbReference>
<dbReference type="PANTHER" id="PTHR43744:SF6">
    <property type="entry name" value="ABC TRANSPORTER PERMEASE PROTEIN YESQ-RELATED"/>
    <property type="match status" value="1"/>
</dbReference>
<keyword evidence="6 7" id="KW-0472">Membrane</keyword>
<evidence type="ECO:0000256" key="7">
    <source>
        <dbReference type="RuleBase" id="RU363032"/>
    </source>
</evidence>
<reference evidence="10" key="1">
    <citation type="submission" date="2023-04" db="EMBL/GenBank/DDBJ databases">
        <title>Comparative genomic analysis of Cohnella hashimotonis sp. nov., isolated from the International Space Station.</title>
        <authorList>
            <person name="Venkateswaran K."/>
            <person name="Simpson A."/>
        </authorList>
    </citation>
    <scope>NUCLEOTIDE SEQUENCE</scope>
    <source>
        <strain evidence="10">F6_2S_P_1</strain>
    </source>
</reference>
<feature type="transmembrane region" description="Helical" evidence="7">
    <location>
        <begin position="129"/>
        <end position="148"/>
    </location>
</feature>
<keyword evidence="5 7" id="KW-1133">Transmembrane helix</keyword>
<evidence type="ECO:0000256" key="2">
    <source>
        <dbReference type="ARBA" id="ARBA00022448"/>
    </source>
</evidence>
<evidence type="ECO:0000256" key="3">
    <source>
        <dbReference type="ARBA" id="ARBA00022475"/>
    </source>
</evidence>
<comment type="caution">
    <text evidence="10">The sequence shown here is derived from an EMBL/GenBank/DDBJ whole genome shotgun (WGS) entry which is preliminary data.</text>
</comment>
<evidence type="ECO:0000256" key="8">
    <source>
        <dbReference type="SAM" id="MobiDB-lite"/>
    </source>
</evidence>
<feature type="transmembrane region" description="Helical" evidence="7">
    <location>
        <begin position="37"/>
        <end position="55"/>
    </location>
</feature>
<feature type="transmembrane region" description="Helical" evidence="7">
    <location>
        <begin position="264"/>
        <end position="283"/>
    </location>
</feature>
<comment type="subcellular location">
    <subcellularLocation>
        <location evidence="1 7">Cell membrane</location>
        <topology evidence="1 7">Multi-pass membrane protein</topology>
    </subcellularLocation>
</comment>
<evidence type="ECO:0000256" key="6">
    <source>
        <dbReference type="ARBA" id="ARBA00023136"/>
    </source>
</evidence>
<feature type="transmembrane region" description="Helical" evidence="7">
    <location>
        <begin position="88"/>
        <end position="117"/>
    </location>
</feature>
<dbReference type="InterPro" id="IPR000515">
    <property type="entry name" value="MetI-like"/>
</dbReference>
<dbReference type="PANTHER" id="PTHR43744">
    <property type="entry name" value="ABC TRANSPORTER PERMEASE PROTEIN MG189-RELATED-RELATED"/>
    <property type="match status" value="1"/>
</dbReference>
<evidence type="ECO:0000313" key="11">
    <source>
        <dbReference type="Proteomes" id="UP001161691"/>
    </source>
</evidence>
<organism evidence="10 11">
    <name type="scientific">Cohnella hashimotonis</name>
    <dbReference type="NCBI Taxonomy" id="2826895"/>
    <lineage>
        <taxon>Bacteria</taxon>
        <taxon>Bacillati</taxon>
        <taxon>Bacillota</taxon>
        <taxon>Bacilli</taxon>
        <taxon>Bacillales</taxon>
        <taxon>Paenibacillaceae</taxon>
        <taxon>Cohnella</taxon>
    </lineage>
</organism>
<evidence type="ECO:0000256" key="4">
    <source>
        <dbReference type="ARBA" id="ARBA00022692"/>
    </source>
</evidence>
<feature type="transmembrane region" description="Helical" evidence="7">
    <location>
        <begin position="204"/>
        <end position="229"/>
    </location>
</feature>
<comment type="similarity">
    <text evidence="7">Belongs to the binding-protein-dependent transport system permease family.</text>
</comment>
<sequence>MSALQTSARAKRQVDRANRVPAGATSSRSSLHVVSQAATWLMGALFLAPFLLFFLNTFKDKAHIFDAFYMPDLTDLSNYRTMLRNTDFFASLSLTVVICAVTLFFIVLLSSMAGYIISRSERKWIKWMYALFAAGQIIPAQSSMLPLYKLGVATHLINTPVFLIIIYVAGGTAFASLFFAAFTRTIPQALEESAFIDGCGRYQTFFRIILPLLKPATATIVTTTVYWYWNDFQGPLIYLNAGKVAPLMMSVYKFMGANATVDWGPVYALCFLSAIPMILFFLFTQKYLLKGLVVGSVKG</sequence>
<dbReference type="Gene3D" id="1.10.3720.10">
    <property type="entry name" value="MetI-like"/>
    <property type="match status" value="1"/>
</dbReference>
<dbReference type="RefSeq" id="WP_282907468.1">
    <property type="nucleotide sequence ID" value="NZ_JAGRPV010000001.1"/>
</dbReference>
<feature type="region of interest" description="Disordered" evidence="8">
    <location>
        <begin position="1"/>
        <end position="21"/>
    </location>
</feature>
<evidence type="ECO:0000256" key="5">
    <source>
        <dbReference type="ARBA" id="ARBA00022989"/>
    </source>
</evidence>
<keyword evidence="11" id="KW-1185">Reference proteome</keyword>
<feature type="transmembrane region" description="Helical" evidence="7">
    <location>
        <begin position="160"/>
        <end position="183"/>
    </location>
</feature>
<dbReference type="Pfam" id="PF00528">
    <property type="entry name" value="BPD_transp_1"/>
    <property type="match status" value="1"/>
</dbReference>
<dbReference type="PROSITE" id="PS50928">
    <property type="entry name" value="ABC_TM1"/>
    <property type="match status" value="1"/>
</dbReference>
<evidence type="ECO:0000259" key="9">
    <source>
        <dbReference type="PROSITE" id="PS50928"/>
    </source>
</evidence>
<keyword evidence="4 7" id="KW-0812">Transmembrane</keyword>
<feature type="domain" description="ABC transmembrane type-1" evidence="9">
    <location>
        <begin position="92"/>
        <end position="284"/>
    </location>
</feature>
<dbReference type="EMBL" id="JAGRPV010000001">
    <property type="protein sequence ID" value="MDI4644466.1"/>
    <property type="molecule type" value="Genomic_DNA"/>
</dbReference>
<evidence type="ECO:0000256" key="1">
    <source>
        <dbReference type="ARBA" id="ARBA00004651"/>
    </source>
</evidence>
<protein>
    <submittedName>
        <fullName evidence="10">Carbohydrate ABC transporter permease</fullName>
    </submittedName>
</protein>
<keyword evidence="2 7" id="KW-0813">Transport</keyword>
<proteinExistence type="inferred from homology"/>
<accession>A0ABT6TCA4</accession>